<evidence type="ECO:0000256" key="4">
    <source>
        <dbReference type="SAM" id="SignalP"/>
    </source>
</evidence>
<dbReference type="GO" id="GO:0051082">
    <property type="term" value="F:unfolded protein binding"/>
    <property type="evidence" value="ECO:0007669"/>
    <property type="project" value="InterPro"/>
</dbReference>
<dbReference type="AlphaFoldDB" id="A0A1C7D9W7"/>
<evidence type="ECO:0000313" key="6">
    <source>
        <dbReference type="Proteomes" id="UP000092698"/>
    </source>
</evidence>
<dbReference type="PANTHER" id="PTHR35089">
    <property type="entry name" value="CHAPERONE PROTEIN SKP"/>
    <property type="match status" value="1"/>
</dbReference>
<dbReference type="SUPFAM" id="SSF111384">
    <property type="entry name" value="OmpH-like"/>
    <property type="match status" value="1"/>
</dbReference>
<dbReference type="GO" id="GO:0050821">
    <property type="term" value="P:protein stabilization"/>
    <property type="evidence" value="ECO:0007669"/>
    <property type="project" value="TreeGrafter"/>
</dbReference>
<gene>
    <name evidence="5" type="ORF">A6F65_01963</name>
</gene>
<feature type="signal peptide" evidence="4">
    <location>
        <begin position="1"/>
        <end position="19"/>
    </location>
</feature>
<protein>
    <submittedName>
        <fullName evidence="5">Outer membrane protein (OmpH-like)</fullName>
    </submittedName>
</protein>
<dbReference type="STRING" id="645517.A6F65_01963"/>
<dbReference type="Gene3D" id="3.30.910.20">
    <property type="entry name" value="Skp domain"/>
    <property type="match status" value="1"/>
</dbReference>
<reference evidence="5 6" key="1">
    <citation type="submission" date="2016-07" db="EMBL/GenBank/DDBJ databases">
        <title>Complete genome sequence of Altererythrobacter namhicola JCM 16345T, containing esterase-encoding genes.</title>
        <authorList>
            <person name="Cheng H."/>
            <person name="Wu Y.-H."/>
            <person name="Jian S.-L."/>
            <person name="Huo Y.-Y."/>
            <person name="Wang C.-S."/>
            <person name="Xu X.-W."/>
        </authorList>
    </citation>
    <scope>NUCLEOTIDE SEQUENCE [LARGE SCALE GENOMIC DNA]</scope>
    <source>
        <strain evidence="5 6">JCM 16345</strain>
    </source>
</reference>
<feature type="compositionally biased region" description="Low complexity" evidence="3">
    <location>
        <begin position="203"/>
        <end position="225"/>
    </location>
</feature>
<dbReference type="Proteomes" id="UP000092698">
    <property type="component" value="Chromosome"/>
</dbReference>
<keyword evidence="2 4" id="KW-0732">Signal</keyword>
<feature type="chain" id="PRO_5008884509" evidence="4">
    <location>
        <begin position="20"/>
        <end position="225"/>
    </location>
</feature>
<dbReference type="InterPro" id="IPR005632">
    <property type="entry name" value="Chaperone_Skp"/>
</dbReference>
<dbReference type="InterPro" id="IPR024930">
    <property type="entry name" value="Skp_dom_sf"/>
</dbReference>
<keyword evidence="6" id="KW-1185">Reference proteome</keyword>
<dbReference type="RefSeq" id="WP_067788207.1">
    <property type="nucleotide sequence ID" value="NZ_CP016545.1"/>
</dbReference>
<feature type="region of interest" description="Disordered" evidence="3">
    <location>
        <begin position="201"/>
        <end position="225"/>
    </location>
</feature>
<accession>A0A1C7D9W7</accession>
<dbReference type="SMART" id="SM00935">
    <property type="entry name" value="OmpH"/>
    <property type="match status" value="1"/>
</dbReference>
<dbReference type="GO" id="GO:0005829">
    <property type="term" value="C:cytosol"/>
    <property type="evidence" value="ECO:0007669"/>
    <property type="project" value="TreeGrafter"/>
</dbReference>
<sequence>MKILLKSALAAGLALGTLAAPLATAPAVAQTRAPGVAIVNIPAVVANSAAYKQAEQQRPVTYKQFYDQAEQRRAAIGAQLQPLYTELQTLQQSANPDRNRMQQLSQQIQQIEANGQRELQQILAPVILSQAYVEEQINAQLSPAIKTAADKNGITLVISPDNVLYADSTYNLNQAVLTELDALLPSVQIVPPQGWLPAELREQQAQAQAQQQAAPAAAAPAASGR</sequence>
<dbReference type="EMBL" id="CP016545">
    <property type="protein sequence ID" value="ANU08254.1"/>
    <property type="molecule type" value="Genomic_DNA"/>
</dbReference>
<organism evidence="5 6">
    <name type="scientific">Paraurantiacibacter namhicola</name>
    <dbReference type="NCBI Taxonomy" id="645517"/>
    <lineage>
        <taxon>Bacteria</taxon>
        <taxon>Pseudomonadati</taxon>
        <taxon>Pseudomonadota</taxon>
        <taxon>Alphaproteobacteria</taxon>
        <taxon>Sphingomonadales</taxon>
        <taxon>Erythrobacteraceae</taxon>
        <taxon>Paraurantiacibacter</taxon>
    </lineage>
</organism>
<evidence type="ECO:0000256" key="1">
    <source>
        <dbReference type="ARBA" id="ARBA00009091"/>
    </source>
</evidence>
<dbReference type="Pfam" id="PF03938">
    <property type="entry name" value="OmpH"/>
    <property type="match status" value="1"/>
</dbReference>
<evidence type="ECO:0000313" key="5">
    <source>
        <dbReference type="EMBL" id="ANU08254.1"/>
    </source>
</evidence>
<evidence type="ECO:0000256" key="2">
    <source>
        <dbReference type="ARBA" id="ARBA00022729"/>
    </source>
</evidence>
<dbReference type="KEGG" id="anh:A6F65_01963"/>
<proteinExistence type="inferred from homology"/>
<evidence type="ECO:0000256" key="3">
    <source>
        <dbReference type="SAM" id="MobiDB-lite"/>
    </source>
</evidence>
<dbReference type="OrthoDB" id="7427936at2"/>
<dbReference type="PANTHER" id="PTHR35089:SF1">
    <property type="entry name" value="CHAPERONE PROTEIN SKP"/>
    <property type="match status" value="1"/>
</dbReference>
<name>A0A1C7D9W7_9SPHN</name>
<comment type="similarity">
    <text evidence="1">Belongs to the Skp family.</text>
</comment>